<feature type="region of interest" description="Disordered" evidence="1">
    <location>
        <begin position="513"/>
        <end position="551"/>
    </location>
</feature>
<dbReference type="PANTHER" id="PTHR38130:SF1">
    <property type="entry name" value="EF-HAND DOMAIN-CONTAINING PROTEIN"/>
    <property type="match status" value="1"/>
</dbReference>
<evidence type="ECO:0000313" key="2">
    <source>
        <dbReference type="EMBL" id="KAI7843131.1"/>
    </source>
</evidence>
<dbReference type="Proteomes" id="UP001205105">
    <property type="component" value="Unassembled WGS sequence"/>
</dbReference>
<feature type="compositionally biased region" description="Low complexity" evidence="1">
    <location>
        <begin position="19"/>
        <end position="36"/>
    </location>
</feature>
<dbReference type="AlphaFoldDB" id="A0AAD5DU01"/>
<dbReference type="PANTHER" id="PTHR38130">
    <property type="entry name" value="EF-HAND DOMAIN-CONTAINING PROTEIN"/>
    <property type="match status" value="1"/>
</dbReference>
<organism evidence="2 3">
    <name type="scientific">Chlorella ohadii</name>
    <dbReference type="NCBI Taxonomy" id="2649997"/>
    <lineage>
        <taxon>Eukaryota</taxon>
        <taxon>Viridiplantae</taxon>
        <taxon>Chlorophyta</taxon>
        <taxon>core chlorophytes</taxon>
        <taxon>Trebouxiophyceae</taxon>
        <taxon>Chlorellales</taxon>
        <taxon>Chlorellaceae</taxon>
        <taxon>Chlorella clade</taxon>
        <taxon>Chlorella</taxon>
    </lineage>
</organism>
<reference evidence="2" key="1">
    <citation type="submission" date="2020-11" db="EMBL/GenBank/DDBJ databases">
        <title>Chlorella ohadii genome sequencing and assembly.</title>
        <authorList>
            <person name="Murik O."/>
            <person name="Treves H."/>
            <person name="Kedem I."/>
            <person name="Shotland Y."/>
            <person name="Kaplan A."/>
        </authorList>
    </citation>
    <scope>NUCLEOTIDE SEQUENCE</scope>
    <source>
        <strain evidence="2">1</strain>
    </source>
</reference>
<feature type="region of interest" description="Disordered" evidence="1">
    <location>
        <begin position="155"/>
        <end position="181"/>
    </location>
</feature>
<name>A0AAD5DU01_9CHLO</name>
<feature type="region of interest" description="Disordered" evidence="1">
    <location>
        <begin position="103"/>
        <end position="140"/>
    </location>
</feature>
<protein>
    <submittedName>
        <fullName evidence="2">Uncharacterized protein</fullName>
    </submittedName>
</protein>
<gene>
    <name evidence="2" type="ORF">COHA_003302</name>
</gene>
<accession>A0AAD5DU01</accession>
<feature type="compositionally biased region" description="Low complexity" evidence="1">
    <location>
        <begin position="522"/>
        <end position="533"/>
    </location>
</feature>
<comment type="caution">
    <text evidence="2">The sequence shown here is derived from an EMBL/GenBank/DDBJ whole genome shotgun (WGS) entry which is preliminary data.</text>
</comment>
<evidence type="ECO:0000313" key="3">
    <source>
        <dbReference type="Proteomes" id="UP001205105"/>
    </source>
</evidence>
<proteinExistence type="predicted"/>
<feature type="compositionally biased region" description="Low complexity" evidence="1">
    <location>
        <begin position="436"/>
        <end position="445"/>
    </location>
</feature>
<feature type="region of interest" description="Disordered" evidence="1">
    <location>
        <begin position="19"/>
        <end position="87"/>
    </location>
</feature>
<keyword evidence="3" id="KW-1185">Reference proteome</keyword>
<dbReference type="EMBL" id="JADXDR010000043">
    <property type="protein sequence ID" value="KAI7843131.1"/>
    <property type="molecule type" value="Genomic_DNA"/>
</dbReference>
<sequence>MSAARERGAAIPSAGALVALAGGPLPSGGASARPAAPRQPPPPHGTLSVCDIEGAQPMRMTRQPRTTPQEAAPDPGMQPRRYTHERARGPTDLHLSAPAAIAGATSGAARADRPRPRAQPLNPLEPAYPWYPEKQEAAPPPKFVRDTLDITDIAGAKASPPTQPPRGLPSTMRADDIEGTRPGWRPHTLFAEQPRDPLHVADICPGPASKTSRACKGQQGDGRVLAGELAAALQQSRLGLSQGDVQHLVAAVGSSGGVEYRPFVSKLWGQLQQQGAVPAAPTAGPGQAVFAGSAQAGSQVAATGGPVPAGAAAPVHLPQFVVARQRRLQTNVALALAQQPEATAREAAELAGLPGYLPWKPKPAAQFGKRMAYDRHAELGTAPSTTFTFADGDPRASEAALQWKASKAMPFQTAMRRENRPSKQHPQPPLTGRGGSAASQHSHSGVPATVSLPATPAEAQIRAVHAQRAGAQLATPAVAGDQAVHVAPATAAPEPSSADPAWRERHVASAGGINSLQAGQPGARAGQRQVASAGGRGGAAVPLRLGSAGSPLATGRATAAAAREEVALLRSLS</sequence>
<feature type="region of interest" description="Disordered" evidence="1">
    <location>
        <begin position="415"/>
        <end position="450"/>
    </location>
</feature>
<evidence type="ECO:0000256" key="1">
    <source>
        <dbReference type="SAM" id="MobiDB-lite"/>
    </source>
</evidence>